<name>A0A482EW06_SALSP</name>
<accession>A0A482EW06</accession>
<dbReference type="RefSeq" id="WP_225312325.1">
    <property type="nucleotide sequence ID" value="NZ_MK356558.1"/>
</dbReference>
<keyword evidence="1" id="KW-0614">Plasmid</keyword>
<protein>
    <submittedName>
        <fullName evidence="1">Uncharacterized protein</fullName>
    </submittedName>
</protein>
<gene>
    <name evidence="1" type="ORF">NNIBIDOC_00109</name>
</gene>
<organism evidence="1">
    <name type="scientific">Salmonella sp</name>
    <dbReference type="NCBI Taxonomy" id="599"/>
    <lineage>
        <taxon>Bacteria</taxon>
        <taxon>Pseudomonadati</taxon>
        <taxon>Pseudomonadota</taxon>
        <taxon>Gammaproteobacteria</taxon>
        <taxon>Enterobacterales</taxon>
        <taxon>Enterobacteriaceae</taxon>
        <taxon>Salmonella</taxon>
    </lineage>
</organism>
<geneLocation type="plasmid" evidence="1">
    <name>pSa1423-160k</name>
</geneLocation>
<evidence type="ECO:0000313" key="1">
    <source>
        <dbReference type="EMBL" id="QBM91439.1"/>
    </source>
</evidence>
<proteinExistence type="predicted"/>
<sequence>MFYERSRKGFGKLSAKVIDSATKKRWRGNAAHLLLILDEASGISDKQDRRNDRRSYSKKSNRMLMLSQPTRPSGYFWLFAPFSLKPQTTRKDLDSNSLNSEESLFVTPQFIKQKLLEYGGAILLSTWS</sequence>
<dbReference type="AlphaFoldDB" id="A0A482EW06"/>
<reference evidence="1" key="1">
    <citation type="submission" date="2019-01" db="EMBL/GenBank/DDBJ databases">
        <title>Salmonella strain 1423 plasmid sequences.</title>
        <authorList>
            <person name="Chen K."/>
            <person name="Chen S."/>
        </authorList>
    </citation>
    <scope>NUCLEOTIDE SEQUENCE</scope>
    <source>
        <strain evidence="1">Sa1423</strain>
        <plasmid evidence="1">pSa1423-160k</plasmid>
    </source>
</reference>
<dbReference type="EMBL" id="MK356558">
    <property type="protein sequence ID" value="QBM91439.1"/>
    <property type="molecule type" value="Genomic_DNA"/>
</dbReference>